<evidence type="ECO:0000313" key="3">
    <source>
        <dbReference type="Proteomes" id="UP000326396"/>
    </source>
</evidence>
<evidence type="ECO:0000259" key="1">
    <source>
        <dbReference type="Pfam" id="PF16415"/>
    </source>
</evidence>
<dbReference type="GO" id="GO:0000932">
    <property type="term" value="C:P-body"/>
    <property type="evidence" value="ECO:0007669"/>
    <property type="project" value="TreeGrafter"/>
</dbReference>
<dbReference type="PANTHER" id="PTHR13162:SF8">
    <property type="entry name" value="CCR4-NOT TRANSCRIPTION COMPLEX SUBUNIT 1"/>
    <property type="match status" value="1"/>
</dbReference>
<evidence type="ECO:0000313" key="2">
    <source>
        <dbReference type="EMBL" id="KAD6795940.1"/>
    </source>
</evidence>
<dbReference type="GO" id="GO:0030015">
    <property type="term" value="C:CCR4-NOT core complex"/>
    <property type="evidence" value="ECO:0007669"/>
    <property type="project" value="InterPro"/>
</dbReference>
<organism evidence="2 3">
    <name type="scientific">Mikania micrantha</name>
    <name type="common">bitter vine</name>
    <dbReference type="NCBI Taxonomy" id="192012"/>
    <lineage>
        <taxon>Eukaryota</taxon>
        <taxon>Viridiplantae</taxon>
        <taxon>Streptophyta</taxon>
        <taxon>Embryophyta</taxon>
        <taxon>Tracheophyta</taxon>
        <taxon>Spermatophyta</taxon>
        <taxon>Magnoliopsida</taxon>
        <taxon>eudicotyledons</taxon>
        <taxon>Gunneridae</taxon>
        <taxon>Pentapetalae</taxon>
        <taxon>asterids</taxon>
        <taxon>campanulids</taxon>
        <taxon>Asterales</taxon>
        <taxon>Asteraceae</taxon>
        <taxon>Asteroideae</taxon>
        <taxon>Heliantheae alliance</taxon>
        <taxon>Eupatorieae</taxon>
        <taxon>Mikania</taxon>
    </lineage>
</organism>
<reference evidence="2 3" key="1">
    <citation type="submission" date="2019-05" db="EMBL/GenBank/DDBJ databases">
        <title>Mikania micrantha, genome provides insights into the molecular mechanism of rapid growth.</title>
        <authorList>
            <person name="Liu B."/>
        </authorList>
    </citation>
    <scope>NUCLEOTIDE SEQUENCE [LARGE SCALE GENOMIC DNA]</scope>
    <source>
        <strain evidence="2">NLD-2019</strain>
        <tissue evidence="2">Leaf</tissue>
    </source>
</reference>
<dbReference type="PANTHER" id="PTHR13162">
    <property type="entry name" value="CCR4-NOT TRANSCRIPTION COMPLEX"/>
    <property type="match status" value="1"/>
</dbReference>
<dbReference type="OrthoDB" id="1933107at2759"/>
<proteinExistence type="predicted"/>
<dbReference type="GO" id="GO:0060090">
    <property type="term" value="F:molecular adaptor activity"/>
    <property type="evidence" value="ECO:0007669"/>
    <property type="project" value="TreeGrafter"/>
</dbReference>
<dbReference type="GO" id="GO:0000288">
    <property type="term" value="P:nuclear-transcribed mRNA catabolic process, deadenylation-dependent decay"/>
    <property type="evidence" value="ECO:0007669"/>
    <property type="project" value="TreeGrafter"/>
</dbReference>
<sequence length="121" mass="14056">MEILESDANSLAYQAPNPWNMGVLPLLAEIYAVPNLKMNLKFEIEMLNSQMHRSVHFWVLGMMEFELKGYSWQGGDMSYMMYNNLIPIGEVVHMQRKNLQMCLRSTSICTDAYFVARILQN</sequence>
<dbReference type="Pfam" id="PF16415">
    <property type="entry name" value="CNOT1_CAF1_bind"/>
    <property type="match status" value="1"/>
</dbReference>
<dbReference type="Gene3D" id="1.25.40.180">
    <property type="match status" value="1"/>
</dbReference>
<comment type="caution">
    <text evidence="2">The sequence shown here is derived from an EMBL/GenBank/DDBJ whole genome shotgun (WGS) entry which is preliminary data.</text>
</comment>
<accession>A0A5N6PS90</accession>
<dbReference type="InterPro" id="IPR040398">
    <property type="entry name" value="Not1"/>
</dbReference>
<gene>
    <name evidence="2" type="ORF">E3N88_06836</name>
</gene>
<dbReference type="Proteomes" id="UP000326396">
    <property type="component" value="Linkage Group LG11"/>
</dbReference>
<feature type="domain" description="CCR4-NOT transcription complex subunit 1 CAF1-binding" evidence="1">
    <location>
        <begin position="2"/>
        <end position="53"/>
    </location>
</feature>
<keyword evidence="3" id="KW-1185">Reference proteome</keyword>
<dbReference type="EMBL" id="SZYD01000003">
    <property type="protein sequence ID" value="KAD6795940.1"/>
    <property type="molecule type" value="Genomic_DNA"/>
</dbReference>
<name>A0A5N6PS90_9ASTR</name>
<dbReference type="AlphaFoldDB" id="A0A5N6PS90"/>
<dbReference type="GO" id="GO:0017148">
    <property type="term" value="P:negative regulation of translation"/>
    <property type="evidence" value="ECO:0007669"/>
    <property type="project" value="InterPro"/>
</dbReference>
<dbReference type="InterPro" id="IPR032191">
    <property type="entry name" value="CNOT1_CAF1_bind"/>
</dbReference>
<protein>
    <recommendedName>
        <fullName evidence="1">CCR4-NOT transcription complex subunit 1 CAF1-binding domain-containing protein</fullName>
    </recommendedName>
</protein>